<dbReference type="EMBL" id="NVUL01000057">
    <property type="protein sequence ID" value="PCI76408.1"/>
    <property type="molecule type" value="Genomic_DNA"/>
</dbReference>
<evidence type="ECO:0000313" key="4">
    <source>
        <dbReference type="Proteomes" id="UP000218767"/>
    </source>
</evidence>
<keyword evidence="2" id="KW-0732">Signal</keyword>
<dbReference type="SUPFAM" id="SSF46626">
    <property type="entry name" value="Cytochrome c"/>
    <property type="match status" value="1"/>
</dbReference>
<accession>A0A2A4X194</accession>
<protein>
    <submittedName>
        <fullName evidence="3">Uncharacterized protein</fullName>
    </submittedName>
</protein>
<evidence type="ECO:0000256" key="1">
    <source>
        <dbReference type="SAM" id="MobiDB-lite"/>
    </source>
</evidence>
<feature type="chain" id="PRO_5012155865" evidence="2">
    <location>
        <begin position="33"/>
        <end position="103"/>
    </location>
</feature>
<gene>
    <name evidence="3" type="ORF">COB20_10545</name>
</gene>
<organism evidence="3 4">
    <name type="scientific">SAR86 cluster bacterium</name>
    <dbReference type="NCBI Taxonomy" id="2030880"/>
    <lineage>
        <taxon>Bacteria</taxon>
        <taxon>Pseudomonadati</taxon>
        <taxon>Pseudomonadota</taxon>
        <taxon>Gammaproteobacteria</taxon>
        <taxon>SAR86 cluster</taxon>
    </lineage>
</organism>
<dbReference type="InterPro" id="IPR036909">
    <property type="entry name" value="Cyt_c-like_dom_sf"/>
</dbReference>
<proteinExistence type="predicted"/>
<evidence type="ECO:0000313" key="3">
    <source>
        <dbReference type="EMBL" id="PCI76408.1"/>
    </source>
</evidence>
<dbReference type="Gene3D" id="1.10.760.10">
    <property type="entry name" value="Cytochrome c-like domain"/>
    <property type="match status" value="1"/>
</dbReference>
<sequence>MKMSNSKSRAHRYSMTGFSTMLLLAFSSIAFAQGGGPGGGGPDGGNNDGQNLQPLGDAPAPDENPITESKRVLGKILFWDEQLSSDDTVAYGTCHKPAAGGCW</sequence>
<comment type="caution">
    <text evidence="3">The sequence shown here is derived from an EMBL/GenBank/DDBJ whole genome shotgun (WGS) entry which is preliminary data.</text>
</comment>
<reference evidence="4" key="1">
    <citation type="submission" date="2017-08" db="EMBL/GenBank/DDBJ databases">
        <title>A dynamic microbial community with high functional redundancy inhabits the cold, oxic subseafloor aquifer.</title>
        <authorList>
            <person name="Tully B.J."/>
            <person name="Wheat C.G."/>
            <person name="Glazer B.T."/>
            <person name="Huber J.A."/>
        </authorList>
    </citation>
    <scope>NUCLEOTIDE SEQUENCE [LARGE SCALE GENOMIC DNA]</scope>
</reference>
<evidence type="ECO:0000256" key="2">
    <source>
        <dbReference type="SAM" id="SignalP"/>
    </source>
</evidence>
<dbReference type="GO" id="GO:0020037">
    <property type="term" value="F:heme binding"/>
    <property type="evidence" value="ECO:0007669"/>
    <property type="project" value="InterPro"/>
</dbReference>
<dbReference type="AlphaFoldDB" id="A0A2A4X194"/>
<feature type="region of interest" description="Disordered" evidence="1">
    <location>
        <begin position="34"/>
        <end position="67"/>
    </location>
</feature>
<dbReference type="GO" id="GO:0009055">
    <property type="term" value="F:electron transfer activity"/>
    <property type="evidence" value="ECO:0007669"/>
    <property type="project" value="InterPro"/>
</dbReference>
<dbReference type="Proteomes" id="UP000218767">
    <property type="component" value="Unassembled WGS sequence"/>
</dbReference>
<name>A0A2A4X194_9GAMM</name>
<feature type="compositionally biased region" description="Gly residues" evidence="1">
    <location>
        <begin position="34"/>
        <end position="47"/>
    </location>
</feature>
<feature type="signal peptide" evidence="2">
    <location>
        <begin position="1"/>
        <end position="32"/>
    </location>
</feature>